<dbReference type="PANTHER" id="PTHR23002">
    <property type="entry name" value="ZINC FINGER CCHC DOMAIN CONTAINING PROTEIN"/>
    <property type="match status" value="1"/>
</dbReference>
<name>A0AAV9QGN1_9PEZI</name>
<feature type="domain" description="CCHC-type" evidence="2">
    <location>
        <begin position="5"/>
        <end position="20"/>
    </location>
</feature>
<evidence type="ECO:0000256" key="1">
    <source>
        <dbReference type="PROSITE-ProRule" id="PRU00047"/>
    </source>
</evidence>
<dbReference type="SUPFAM" id="SSF57756">
    <property type="entry name" value="Retrovirus zinc finger-like domains"/>
    <property type="match status" value="2"/>
</dbReference>
<keyword evidence="1" id="KW-0479">Metal-binding</keyword>
<dbReference type="Proteomes" id="UP001345827">
    <property type="component" value="Unassembled WGS sequence"/>
</dbReference>
<dbReference type="InterPro" id="IPR051714">
    <property type="entry name" value="Znf_CCHC_NABP"/>
</dbReference>
<gene>
    <name evidence="3" type="ORF">LTR25_003035</name>
</gene>
<evidence type="ECO:0000313" key="3">
    <source>
        <dbReference type="EMBL" id="KAK5541258.1"/>
    </source>
</evidence>
<sequence length="237" mass="23459">MDRGCYNCGDSSHQARDCPKKGTPTCYNCGAEGHVSRECTAAPKPKSCYKCGSQSHLARDCTEAGPVGGGGSGYSAGGNGGSGWGSAGGNAYGGGGGGGGGRECYRCGGQGHIARDCTSGGPPQGGQGGYGGGGGYSRGGGGGGGGGQTCYSCGGIGHMSRYVTAPKVVPRSATTVVSKAICRATALLSQALNASATNASNLATFSLLARLRRLAGLPAENLFPFSSVSQRTWSRQH</sequence>
<dbReference type="InterPro" id="IPR001878">
    <property type="entry name" value="Znf_CCHC"/>
</dbReference>
<keyword evidence="1" id="KW-0862">Zinc</keyword>
<protein>
    <recommendedName>
        <fullName evidence="2">CCHC-type domain-containing protein</fullName>
    </recommendedName>
</protein>
<dbReference type="AlphaFoldDB" id="A0AAV9QGN1"/>
<dbReference type="Gene3D" id="4.10.60.10">
    <property type="entry name" value="Zinc finger, CCHC-type"/>
    <property type="match status" value="2"/>
</dbReference>
<organism evidence="3 4">
    <name type="scientific">Vermiconidia calcicola</name>
    <dbReference type="NCBI Taxonomy" id="1690605"/>
    <lineage>
        <taxon>Eukaryota</taxon>
        <taxon>Fungi</taxon>
        <taxon>Dikarya</taxon>
        <taxon>Ascomycota</taxon>
        <taxon>Pezizomycotina</taxon>
        <taxon>Dothideomycetes</taxon>
        <taxon>Dothideomycetidae</taxon>
        <taxon>Mycosphaerellales</taxon>
        <taxon>Extremaceae</taxon>
        <taxon>Vermiconidia</taxon>
    </lineage>
</organism>
<feature type="domain" description="CCHC-type" evidence="2">
    <location>
        <begin position="104"/>
        <end position="119"/>
    </location>
</feature>
<reference evidence="3 4" key="1">
    <citation type="submission" date="2023-06" db="EMBL/GenBank/DDBJ databases">
        <title>Black Yeasts Isolated from many extreme environments.</title>
        <authorList>
            <person name="Coleine C."/>
            <person name="Stajich J.E."/>
            <person name="Selbmann L."/>
        </authorList>
    </citation>
    <scope>NUCLEOTIDE SEQUENCE [LARGE SCALE GENOMIC DNA]</scope>
    <source>
        <strain evidence="3 4">CCFEE 5887</strain>
    </source>
</reference>
<comment type="caution">
    <text evidence="3">The sequence shown here is derived from an EMBL/GenBank/DDBJ whole genome shotgun (WGS) entry which is preliminary data.</text>
</comment>
<accession>A0AAV9QGN1</accession>
<feature type="domain" description="CCHC-type" evidence="2">
    <location>
        <begin position="26"/>
        <end position="39"/>
    </location>
</feature>
<feature type="domain" description="CCHC-type" evidence="2">
    <location>
        <begin position="48"/>
        <end position="63"/>
    </location>
</feature>
<dbReference type="EMBL" id="JAXLQG010000004">
    <property type="protein sequence ID" value="KAK5541258.1"/>
    <property type="molecule type" value="Genomic_DNA"/>
</dbReference>
<keyword evidence="4" id="KW-1185">Reference proteome</keyword>
<dbReference type="PROSITE" id="PS50158">
    <property type="entry name" value="ZF_CCHC"/>
    <property type="match status" value="4"/>
</dbReference>
<keyword evidence="1" id="KW-0863">Zinc-finger</keyword>
<proteinExistence type="predicted"/>
<evidence type="ECO:0000313" key="4">
    <source>
        <dbReference type="Proteomes" id="UP001345827"/>
    </source>
</evidence>
<dbReference type="GO" id="GO:0003676">
    <property type="term" value="F:nucleic acid binding"/>
    <property type="evidence" value="ECO:0007669"/>
    <property type="project" value="InterPro"/>
</dbReference>
<evidence type="ECO:0000259" key="2">
    <source>
        <dbReference type="PROSITE" id="PS50158"/>
    </source>
</evidence>
<dbReference type="GO" id="GO:0008270">
    <property type="term" value="F:zinc ion binding"/>
    <property type="evidence" value="ECO:0007669"/>
    <property type="project" value="UniProtKB-KW"/>
</dbReference>
<dbReference type="SMART" id="SM00343">
    <property type="entry name" value="ZnF_C2HC"/>
    <property type="match status" value="5"/>
</dbReference>
<dbReference type="InterPro" id="IPR036875">
    <property type="entry name" value="Znf_CCHC_sf"/>
</dbReference>
<dbReference type="Pfam" id="PF00098">
    <property type="entry name" value="zf-CCHC"/>
    <property type="match status" value="5"/>
</dbReference>